<feature type="compositionally biased region" description="Polar residues" evidence="2">
    <location>
        <begin position="31"/>
        <end position="43"/>
    </location>
</feature>
<dbReference type="SMART" id="SM00530">
    <property type="entry name" value="HTH_XRE"/>
    <property type="match status" value="1"/>
</dbReference>
<evidence type="ECO:0000256" key="1">
    <source>
        <dbReference type="ARBA" id="ARBA00023125"/>
    </source>
</evidence>
<dbReference type="EMBL" id="CP003261">
    <property type="protein sequence ID" value="AGK95376.1"/>
    <property type="molecule type" value="Genomic_DNA"/>
</dbReference>
<dbReference type="Gene3D" id="1.10.260.40">
    <property type="entry name" value="lambda repressor-like DNA-binding domains"/>
    <property type="match status" value="1"/>
</dbReference>
<gene>
    <name evidence="4" type="ORF">Clopa_0314</name>
</gene>
<dbReference type="PANTHER" id="PTHR46558:SF11">
    <property type="entry name" value="HTH-TYPE TRANSCRIPTIONAL REGULATOR XRE"/>
    <property type="match status" value="1"/>
</dbReference>
<dbReference type="PROSITE" id="PS50943">
    <property type="entry name" value="HTH_CROC1"/>
    <property type="match status" value="1"/>
</dbReference>
<evidence type="ECO:0000313" key="5">
    <source>
        <dbReference type="Proteomes" id="UP000013523"/>
    </source>
</evidence>
<feature type="domain" description="HTH cro/C1-type" evidence="3">
    <location>
        <begin position="10"/>
        <end position="64"/>
    </location>
</feature>
<dbReference type="RefSeq" id="WP_015613703.1">
    <property type="nucleotide sequence ID" value="NC_021182.1"/>
</dbReference>
<evidence type="ECO:0000259" key="3">
    <source>
        <dbReference type="PROSITE" id="PS50943"/>
    </source>
</evidence>
<dbReference type="InterPro" id="IPR001387">
    <property type="entry name" value="Cro/C1-type_HTH"/>
</dbReference>
<accession>R4K0S8</accession>
<dbReference type="PATRIC" id="fig|86416.3.peg.292"/>
<dbReference type="GO" id="GO:0003677">
    <property type="term" value="F:DNA binding"/>
    <property type="evidence" value="ECO:0007669"/>
    <property type="project" value="UniProtKB-KW"/>
</dbReference>
<dbReference type="CDD" id="cd00093">
    <property type="entry name" value="HTH_XRE"/>
    <property type="match status" value="1"/>
</dbReference>
<dbReference type="eggNOG" id="COG1396">
    <property type="taxonomic scope" value="Bacteria"/>
</dbReference>
<dbReference type="KEGG" id="cpas:Clopa_0314"/>
<dbReference type="AlphaFoldDB" id="R4K0S8"/>
<proteinExistence type="predicted"/>
<name>R4K0S8_CLOPA</name>
<dbReference type="HOGENOM" id="CLU_066192_4_2_9"/>
<evidence type="ECO:0000256" key="2">
    <source>
        <dbReference type="SAM" id="MobiDB-lite"/>
    </source>
</evidence>
<keyword evidence="5" id="KW-1185">Reference proteome</keyword>
<dbReference type="InterPro" id="IPR010982">
    <property type="entry name" value="Lambda_DNA-bd_dom_sf"/>
</dbReference>
<dbReference type="STRING" id="86416.Clopa_0314"/>
<dbReference type="Proteomes" id="UP000013523">
    <property type="component" value="Chromosome"/>
</dbReference>
<dbReference type="PANTHER" id="PTHR46558">
    <property type="entry name" value="TRACRIPTIONAL REGULATORY PROTEIN-RELATED-RELATED"/>
    <property type="match status" value="1"/>
</dbReference>
<protein>
    <submittedName>
        <fullName evidence="4">Putative transcriptional regulator</fullName>
    </submittedName>
</protein>
<feature type="region of interest" description="Disordered" evidence="2">
    <location>
        <begin position="30"/>
        <end position="49"/>
    </location>
</feature>
<dbReference type="OrthoDB" id="1766270at2"/>
<dbReference type="Pfam" id="PF01381">
    <property type="entry name" value="HTH_3"/>
    <property type="match status" value="1"/>
</dbReference>
<reference evidence="4 5" key="1">
    <citation type="submission" date="2012-01" db="EMBL/GenBank/DDBJ databases">
        <title>Complete sequence of chromosome of Clostridium pasteurianum BC1.</title>
        <authorList>
            <consortium name="US DOE Joint Genome Institute"/>
            <person name="Lucas S."/>
            <person name="Han J."/>
            <person name="Lapidus A."/>
            <person name="Cheng J.-F."/>
            <person name="Goodwin L."/>
            <person name="Pitluck S."/>
            <person name="Peters L."/>
            <person name="Mikhailova N."/>
            <person name="Teshima H."/>
            <person name="Detter J.C."/>
            <person name="Han C."/>
            <person name="Tapia R."/>
            <person name="Land M."/>
            <person name="Hauser L."/>
            <person name="Kyrpides N."/>
            <person name="Ivanova N."/>
            <person name="Pagani I."/>
            <person name="Dunn J."/>
            <person name="Taghavi S."/>
            <person name="Francis A."/>
            <person name="van der Lelie D."/>
            <person name="Woyke T."/>
        </authorList>
    </citation>
    <scope>NUCLEOTIDE SEQUENCE [LARGE SCALE GENOMIC DNA]</scope>
    <source>
        <strain evidence="4 5">BC1</strain>
    </source>
</reference>
<keyword evidence="1" id="KW-0238">DNA-binding</keyword>
<evidence type="ECO:0000313" key="4">
    <source>
        <dbReference type="EMBL" id="AGK95376.1"/>
    </source>
</evidence>
<sequence>MDNNVLGKRLKILRNEKDLTQEQFGKPYNLKKSTVSQYESGSSKPDDELKKRIARDYNVSLDWLMGISDIRNPYKDASNTKIPEALNDDSELSEFWNTLKEREDLKLLFKQTKDLPPNAVKKMMRIMKAIEDEEDRNDG</sequence>
<dbReference type="SUPFAM" id="SSF47413">
    <property type="entry name" value="lambda repressor-like DNA-binding domains"/>
    <property type="match status" value="1"/>
</dbReference>
<organism evidence="4 5">
    <name type="scientific">Clostridium pasteurianum BC1</name>
    <dbReference type="NCBI Taxonomy" id="86416"/>
    <lineage>
        <taxon>Bacteria</taxon>
        <taxon>Bacillati</taxon>
        <taxon>Bacillota</taxon>
        <taxon>Clostridia</taxon>
        <taxon>Eubacteriales</taxon>
        <taxon>Clostridiaceae</taxon>
        <taxon>Clostridium</taxon>
    </lineage>
</organism>